<dbReference type="Proteomes" id="UP001196413">
    <property type="component" value="Unassembled WGS sequence"/>
</dbReference>
<keyword evidence="2" id="KW-1185">Reference proteome</keyword>
<evidence type="ECO:0000313" key="2">
    <source>
        <dbReference type="Proteomes" id="UP001196413"/>
    </source>
</evidence>
<protein>
    <submittedName>
        <fullName evidence="1">Uncharacterized protein</fullName>
    </submittedName>
</protein>
<gene>
    <name evidence="1" type="ORF">KIN20_024050</name>
</gene>
<dbReference type="EMBL" id="JAHQIW010004860">
    <property type="protein sequence ID" value="KAJ1364056.1"/>
    <property type="molecule type" value="Genomic_DNA"/>
</dbReference>
<accession>A0AAD5N761</accession>
<organism evidence="1 2">
    <name type="scientific">Parelaphostrongylus tenuis</name>
    <name type="common">Meningeal worm</name>
    <dbReference type="NCBI Taxonomy" id="148309"/>
    <lineage>
        <taxon>Eukaryota</taxon>
        <taxon>Metazoa</taxon>
        <taxon>Ecdysozoa</taxon>
        <taxon>Nematoda</taxon>
        <taxon>Chromadorea</taxon>
        <taxon>Rhabditida</taxon>
        <taxon>Rhabditina</taxon>
        <taxon>Rhabditomorpha</taxon>
        <taxon>Strongyloidea</taxon>
        <taxon>Metastrongylidae</taxon>
        <taxon>Parelaphostrongylus</taxon>
    </lineage>
</organism>
<reference evidence="1" key="1">
    <citation type="submission" date="2021-06" db="EMBL/GenBank/DDBJ databases">
        <title>Parelaphostrongylus tenuis whole genome reference sequence.</title>
        <authorList>
            <person name="Garwood T.J."/>
            <person name="Larsen P.A."/>
            <person name="Fountain-Jones N.M."/>
            <person name="Garbe J.R."/>
            <person name="Macchietto M.G."/>
            <person name="Kania S.A."/>
            <person name="Gerhold R.W."/>
            <person name="Richards J.E."/>
            <person name="Wolf T.M."/>
        </authorList>
    </citation>
    <scope>NUCLEOTIDE SEQUENCE</scope>
    <source>
        <strain evidence="1">MNPRO001-30</strain>
        <tissue evidence="1">Meninges</tissue>
    </source>
</reference>
<comment type="caution">
    <text evidence="1">The sequence shown here is derived from an EMBL/GenBank/DDBJ whole genome shotgun (WGS) entry which is preliminary data.</text>
</comment>
<dbReference type="AlphaFoldDB" id="A0AAD5N761"/>
<evidence type="ECO:0000313" key="1">
    <source>
        <dbReference type="EMBL" id="KAJ1364056.1"/>
    </source>
</evidence>
<sequence>MDNFPSFSTGHGHRTLSLAWKAKQAGSNEEHNVVSIIAISGSCGWKTGSFASLGMKTPQGLRIISEKHYEAKVAYQHITL</sequence>
<proteinExistence type="predicted"/>
<name>A0AAD5N761_PARTN</name>